<feature type="transmembrane region" description="Helical" evidence="7">
    <location>
        <begin position="308"/>
        <end position="329"/>
    </location>
</feature>
<gene>
    <name evidence="9" type="ORF">SNOG_04617</name>
</gene>
<dbReference type="FunCoup" id="Q0UUE7">
    <property type="interactions" value="56"/>
</dbReference>
<accession>Q0UUE7</accession>
<protein>
    <recommendedName>
        <fullName evidence="8">Major facilitator superfamily (MFS) profile domain-containing protein</fullName>
    </recommendedName>
</protein>
<dbReference type="InParanoid" id="Q0UUE7"/>
<dbReference type="PANTHER" id="PTHR23501:SF177">
    <property type="entry name" value="MAJOR FACILITATOR SUPERFAMILY (MFS) PROFILE DOMAIN-CONTAINING PROTEIN-RELATED"/>
    <property type="match status" value="1"/>
</dbReference>
<evidence type="ECO:0000313" key="9">
    <source>
        <dbReference type="EMBL" id="EAT88377.2"/>
    </source>
</evidence>
<feature type="domain" description="Major facilitator superfamily (MFS) profile" evidence="8">
    <location>
        <begin position="65"/>
        <end position="528"/>
    </location>
</feature>
<feature type="transmembrane region" description="Helical" evidence="7">
    <location>
        <begin position="341"/>
        <end position="362"/>
    </location>
</feature>
<feature type="transmembrane region" description="Helical" evidence="7">
    <location>
        <begin position="234"/>
        <end position="253"/>
    </location>
</feature>
<feature type="transmembrane region" description="Helical" evidence="7">
    <location>
        <begin position="432"/>
        <end position="451"/>
    </location>
</feature>
<evidence type="ECO:0000256" key="6">
    <source>
        <dbReference type="SAM" id="MobiDB-lite"/>
    </source>
</evidence>
<feature type="transmembrane region" description="Helical" evidence="7">
    <location>
        <begin position="194"/>
        <end position="214"/>
    </location>
</feature>
<proteinExistence type="predicted"/>
<evidence type="ECO:0000256" key="1">
    <source>
        <dbReference type="ARBA" id="ARBA00004141"/>
    </source>
</evidence>
<name>Q0UUE7_PHANO</name>
<feature type="transmembrane region" description="Helical" evidence="7">
    <location>
        <begin position="159"/>
        <end position="179"/>
    </location>
</feature>
<feature type="transmembrane region" description="Helical" evidence="7">
    <location>
        <begin position="395"/>
        <end position="420"/>
    </location>
</feature>
<keyword evidence="3 7" id="KW-0812">Transmembrane</keyword>
<dbReference type="GeneID" id="5971898"/>
<feature type="transmembrane region" description="Helical" evidence="7">
    <location>
        <begin position="55"/>
        <end position="78"/>
    </location>
</feature>
<dbReference type="GO" id="GO:0055085">
    <property type="term" value="P:transmembrane transport"/>
    <property type="evidence" value="ECO:0000318"/>
    <property type="project" value="GO_Central"/>
</dbReference>
<feature type="region of interest" description="Disordered" evidence="6">
    <location>
        <begin position="1"/>
        <end position="47"/>
    </location>
</feature>
<dbReference type="VEuPathDB" id="FungiDB:JI435_046170"/>
<dbReference type="HOGENOM" id="CLU_000960_22_1_1"/>
<evidence type="ECO:0000313" key="10">
    <source>
        <dbReference type="Proteomes" id="UP000001055"/>
    </source>
</evidence>
<comment type="subcellular location">
    <subcellularLocation>
        <location evidence="1">Membrane</location>
        <topology evidence="1">Multi-pass membrane protein</topology>
    </subcellularLocation>
</comment>
<reference evidence="10" key="1">
    <citation type="journal article" date="2007" name="Plant Cell">
        <title>Dothideomycete-plant interactions illuminated by genome sequencing and EST analysis of the wheat pathogen Stagonospora nodorum.</title>
        <authorList>
            <person name="Hane J.K."/>
            <person name="Lowe R.G."/>
            <person name="Solomon P.S."/>
            <person name="Tan K.C."/>
            <person name="Schoch C.L."/>
            <person name="Spatafora J.W."/>
            <person name="Crous P.W."/>
            <person name="Kodira C."/>
            <person name="Birren B.W."/>
            <person name="Galagan J.E."/>
            <person name="Torriani S.F."/>
            <person name="McDonald B.A."/>
            <person name="Oliver R.P."/>
        </authorList>
    </citation>
    <scope>NUCLEOTIDE SEQUENCE [LARGE SCALE GENOMIC DNA]</scope>
    <source>
        <strain evidence="10">SN15 / ATCC MYA-4574 / FGSC 10173</strain>
    </source>
</reference>
<dbReference type="SUPFAM" id="SSF103473">
    <property type="entry name" value="MFS general substrate transporter"/>
    <property type="match status" value="1"/>
</dbReference>
<feature type="transmembrane region" description="Helical" evidence="7">
    <location>
        <begin position="99"/>
        <end position="117"/>
    </location>
</feature>
<evidence type="ECO:0000256" key="7">
    <source>
        <dbReference type="SAM" id="Phobius"/>
    </source>
</evidence>
<feature type="transmembrane region" description="Helical" evidence="7">
    <location>
        <begin position="129"/>
        <end position="147"/>
    </location>
</feature>
<evidence type="ECO:0000256" key="5">
    <source>
        <dbReference type="ARBA" id="ARBA00023136"/>
    </source>
</evidence>
<dbReference type="eggNOG" id="KOG0254">
    <property type="taxonomic scope" value="Eukaryota"/>
</dbReference>
<dbReference type="Gene3D" id="1.20.1250.20">
    <property type="entry name" value="MFS general substrate transporter like domains"/>
    <property type="match status" value="1"/>
</dbReference>
<keyword evidence="4 7" id="KW-1133">Transmembrane helix</keyword>
<dbReference type="PANTHER" id="PTHR23501">
    <property type="entry name" value="MAJOR FACILITATOR SUPERFAMILY"/>
    <property type="match status" value="1"/>
</dbReference>
<evidence type="ECO:0000256" key="3">
    <source>
        <dbReference type="ARBA" id="ARBA00022692"/>
    </source>
</evidence>
<organism evidence="9 10">
    <name type="scientific">Phaeosphaeria nodorum (strain SN15 / ATCC MYA-4574 / FGSC 10173)</name>
    <name type="common">Glume blotch fungus</name>
    <name type="synonym">Parastagonospora nodorum</name>
    <dbReference type="NCBI Taxonomy" id="321614"/>
    <lineage>
        <taxon>Eukaryota</taxon>
        <taxon>Fungi</taxon>
        <taxon>Dikarya</taxon>
        <taxon>Ascomycota</taxon>
        <taxon>Pezizomycotina</taxon>
        <taxon>Dothideomycetes</taxon>
        <taxon>Pleosporomycetidae</taxon>
        <taxon>Pleosporales</taxon>
        <taxon>Pleosporineae</taxon>
        <taxon>Phaeosphaeriaceae</taxon>
        <taxon>Parastagonospora</taxon>
    </lineage>
</organism>
<sequence>MGPEKQSNLTLSPGTQEKSTSGVTTPDLITDEKEGRRSYQPSLTSQTPDDAPLEVFASGMTLIPIIIALVCSVLLVALDMTIIGTAIPKITDEFDGLNMVSWYGSVYFMTFGGFQPASGKFFKYFPLKASYLGSIFVFVIGSLICAVSQNSVTFVVGRAFAGVGAAGVSTGAFTLITFVAEPKGNVEVVGADKYSFWINLPVGSLSALLIFIFFKTPPQAAPVKATWKEKFLQLDPLGVALIMGGIISFILAMENGGQKKAWNSSTVIGLLVGFVLIWAAFGFWEYYNNDRAMLQRNVISRRSVWQPSIFQFFFAAGYFVLLYYLPIYFQSVDNRTAISSGVLNLPLVLSLALGSTFAGIVVMKTGYAAAFMMAGVVLSTISMGLIYTFDIGTSVATWIGYQTLYGFALGMTFQMGITIAQANSTPEIMSSVTATVLFFQTVGGAFSTSAAQSGFVNRVLTTLAKTAPNISPEMVIGTGATQIRHAFPAEQVPEIVLAYMEGIKVTLILALSLTATACVLVVFVPRKRLNTEAVQGAVA</sequence>
<keyword evidence="5 7" id="KW-0472">Membrane</keyword>
<dbReference type="InterPro" id="IPR011701">
    <property type="entry name" value="MFS"/>
</dbReference>
<feature type="compositionally biased region" description="Polar residues" evidence="6">
    <location>
        <begin position="1"/>
        <end position="24"/>
    </location>
</feature>
<evidence type="ECO:0000259" key="8">
    <source>
        <dbReference type="PROSITE" id="PS50850"/>
    </source>
</evidence>
<dbReference type="GO" id="GO:0022857">
    <property type="term" value="F:transmembrane transporter activity"/>
    <property type="evidence" value="ECO:0000318"/>
    <property type="project" value="GO_Central"/>
</dbReference>
<evidence type="ECO:0000256" key="4">
    <source>
        <dbReference type="ARBA" id="ARBA00022989"/>
    </source>
</evidence>
<dbReference type="EMBL" id="CH445330">
    <property type="protein sequence ID" value="EAT88377.2"/>
    <property type="molecule type" value="Genomic_DNA"/>
</dbReference>
<dbReference type="KEGG" id="pno:SNOG_04617"/>
<dbReference type="InterPro" id="IPR020846">
    <property type="entry name" value="MFS_dom"/>
</dbReference>
<dbReference type="PROSITE" id="PS50850">
    <property type="entry name" value="MFS"/>
    <property type="match status" value="1"/>
</dbReference>
<dbReference type="AlphaFoldDB" id="Q0UUE7"/>
<dbReference type="Pfam" id="PF07690">
    <property type="entry name" value="MFS_1"/>
    <property type="match status" value="2"/>
</dbReference>
<evidence type="ECO:0000256" key="2">
    <source>
        <dbReference type="ARBA" id="ARBA00022448"/>
    </source>
</evidence>
<feature type="transmembrane region" description="Helical" evidence="7">
    <location>
        <begin position="265"/>
        <end position="287"/>
    </location>
</feature>
<feature type="transmembrane region" description="Helical" evidence="7">
    <location>
        <begin position="369"/>
        <end position="389"/>
    </location>
</feature>
<keyword evidence="2" id="KW-0813">Transport</keyword>
<dbReference type="GO" id="GO:0005886">
    <property type="term" value="C:plasma membrane"/>
    <property type="evidence" value="ECO:0000318"/>
    <property type="project" value="GO_Central"/>
</dbReference>
<dbReference type="InterPro" id="IPR036259">
    <property type="entry name" value="MFS_trans_sf"/>
</dbReference>
<feature type="transmembrane region" description="Helical" evidence="7">
    <location>
        <begin position="505"/>
        <end position="524"/>
    </location>
</feature>
<dbReference type="Gene3D" id="1.20.1720.10">
    <property type="entry name" value="Multidrug resistance protein D"/>
    <property type="match status" value="1"/>
</dbReference>
<dbReference type="Proteomes" id="UP000001055">
    <property type="component" value="Unassembled WGS sequence"/>
</dbReference>
<dbReference type="RefSeq" id="XP_001795030.1">
    <property type="nucleotide sequence ID" value="XM_001794978.1"/>
</dbReference>